<dbReference type="Proteomes" id="UP000199051">
    <property type="component" value="Unassembled WGS sequence"/>
</dbReference>
<proteinExistence type="predicted"/>
<dbReference type="STRING" id="155974.SAMN04487818_109354"/>
<sequence length="145" mass="16369">MRYAGPRSGEFAVVRGVTHPCTYSPNNDRVVLKTQQADNPDATLFSWHERYGGWVADLTSADCDRVYSARSFGRWQGHRVAVESVVDGVAAVTYADSNGGWAAENGFTEVDRYEYRREVPAAELGDVHEEQRDLGFTRWRESTFE</sequence>
<dbReference type="AlphaFoldDB" id="A0A1H9W5P3"/>
<evidence type="ECO:0000313" key="2">
    <source>
        <dbReference type="Proteomes" id="UP000199051"/>
    </source>
</evidence>
<gene>
    <name evidence="1" type="ORF">SAMN04487818_109354</name>
</gene>
<accession>A0A1H9W5P3</accession>
<name>A0A1H9W5P3_9PSEU</name>
<dbReference type="EMBL" id="FOGI01000009">
    <property type="protein sequence ID" value="SES28773.1"/>
    <property type="molecule type" value="Genomic_DNA"/>
</dbReference>
<dbReference type="RefSeq" id="WP_092782092.1">
    <property type="nucleotide sequence ID" value="NZ_FOGI01000009.1"/>
</dbReference>
<organism evidence="1 2">
    <name type="scientific">Actinokineospora terrae</name>
    <dbReference type="NCBI Taxonomy" id="155974"/>
    <lineage>
        <taxon>Bacteria</taxon>
        <taxon>Bacillati</taxon>
        <taxon>Actinomycetota</taxon>
        <taxon>Actinomycetes</taxon>
        <taxon>Pseudonocardiales</taxon>
        <taxon>Pseudonocardiaceae</taxon>
        <taxon>Actinokineospora</taxon>
    </lineage>
</organism>
<keyword evidence="2" id="KW-1185">Reference proteome</keyword>
<protein>
    <submittedName>
        <fullName evidence="1">Uncharacterized protein</fullName>
    </submittedName>
</protein>
<reference evidence="2" key="1">
    <citation type="submission" date="2016-10" db="EMBL/GenBank/DDBJ databases">
        <authorList>
            <person name="Varghese N."/>
            <person name="Submissions S."/>
        </authorList>
    </citation>
    <scope>NUCLEOTIDE SEQUENCE [LARGE SCALE GENOMIC DNA]</scope>
    <source>
        <strain evidence="2">DSM 44260</strain>
    </source>
</reference>
<evidence type="ECO:0000313" key="1">
    <source>
        <dbReference type="EMBL" id="SES28773.1"/>
    </source>
</evidence>